<dbReference type="RefSeq" id="WP_133768771.1">
    <property type="nucleotide sequence ID" value="NZ_SNZR01000011.1"/>
</dbReference>
<reference evidence="1 2" key="1">
    <citation type="submission" date="2019-03" db="EMBL/GenBank/DDBJ databases">
        <title>Genomic Encyclopedia of Type Strains, Phase IV (KMG-IV): sequencing the most valuable type-strain genomes for metagenomic binning, comparative biology and taxonomic classification.</title>
        <authorList>
            <person name="Goeker M."/>
        </authorList>
    </citation>
    <scope>NUCLEOTIDE SEQUENCE [LARGE SCALE GENOMIC DNA]</scope>
    <source>
        <strain evidence="1 2">DSM 25903</strain>
    </source>
</reference>
<evidence type="ECO:0000313" key="2">
    <source>
        <dbReference type="Proteomes" id="UP000295122"/>
    </source>
</evidence>
<dbReference type="OrthoDB" id="7330655at2"/>
<dbReference type="EMBL" id="SNZR01000011">
    <property type="protein sequence ID" value="TDR93806.1"/>
    <property type="molecule type" value="Genomic_DNA"/>
</dbReference>
<protein>
    <recommendedName>
        <fullName evidence="3">Phage tail lysozyme domain-containing protein</fullName>
    </recommendedName>
</protein>
<evidence type="ECO:0000313" key="1">
    <source>
        <dbReference type="EMBL" id="TDR93806.1"/>
    </source>
</evidence>
<accession>A0A4R7CA15</accession>
<sequence>MSAGSLAELGRGCAGLLGNLISPAFGTPKQVDLPSLLPTSTMTVTAATVIINSVTGPQSLMGGAGSILGTNPASGQSMQGAGSGILGFGLAGAQSQGAQQAGSGLLSFGFGANGMRTPGGGGGDIMGRFLSTAQSGGLTNPYALATLAAYGKHESGWSARNIGGSWSDPSQSGAPGTSGGLLSWRNERLSAMRSFTAGDTDPVSAQARFFLRENPSLIRQLQGAGSLEEANRLMANAWKFQGYNSAGGEFGARLGTSRSYLDQIGGGHGGRSLLERRSDAGSIDFDGAAKSFAQSTDQASQSLTSLADATAQLPAGADAAASSLTNLLGSLFSGKGGGGGILASLFGGGGGETVTAAMADGGLLRGPGGPRSDSLLIRASAGEYVVNARSTSQHRGLLDAINYGGAYADGGYVTPLPVEMPPMLATAPAPAPSAANNNTAPIHYAPTYHIPPLANGVTPQDVVRAIEDYDRRLDRQLPGRVANAQKRFG</sequence>
<proteinExistence type="predicted"/>
<name>A0A4R7CA15_9HYPH</name>
<dbReference type="AlphaFoldDB" id="A0A4R7CA15"/>
<dbReference type="Proteomes" id="UP000295122">
    <property type="component" value="Unassembled WGS sequence"/>
</dbReference>
<comment type="caution">
    <text evidence="1">The sequence shown here is derived from an EMBL/GenBank/DDBJ whole genome shotgun (WGS) entry which is preliminary data.</text>
</comment>
<gene>
    <name evidence="1" type="ORF">EV668_1073</name>
</gene>
<keyword evidence="2" id="KW-1185">Reference proteome</keyword>
<evidence type="ECO:0008006" key="3">
    <source>
        <dbReference type="Google" id="ProtNLM"/>
    </source>
</evidence>
<organism evidence="1 2">
    <name type="scientific">Enterovirga rhinocerotis</name>
    <dbReference type="NCBI Taxonomy" id="1339210"/>
    <lineage>
        <taxon>Bacteria</taxon>
        <taxon>Pseudomonadati</taxon>
        <taxon>Pseudomonadota</taxon>
        <taxon>Alphaproteobacteria</taxon>
        <taxon>Hyphomicrobiales</taxon>
        <taxon>Methylobacteriaceae</taxon>
        <taxon>Enterovirga</taxon>
    </lineage>
</organism>